<organism evidence="1 2">
    <name type="scientific">Sesamum angolense</name>
    <dbReference type="NCBI Taxonomy" id="2727404"/>
    <lineage>
        <taxon>Eukaryota</taxon>
        <taxon>Viridiplantae</taxon>
        <taxon>Streptophyta</taxon>
        <taxon>Embryophyta</taxon>
        <taxon>Tracheophyta</taxon>
        <taxon>Spermatophyta</taxon>
        <taxon>Magnoliopsida</taxon>
        <taxon>eudicotyledons</taxon>
        <taxon>Gunneridae</taxon>
        <taxon>Pentapetalae</taxon>
        <taxon>asterids</taxon>
        <taxon>lamiids</taxon>
        <taxon>Lamiales</taxon>
        <taxon>Pedaliaceae</taxon>
        <taxon>Sesamum</taxon>
    </lineage>
</organism>
<dbReference type="AlphaFoldDB" id="A0AAE2BQJ9"/>
<evidence type="ECO:0008006" key="3">
    <source>
        <dbReference type="Google" id="ProtNLM"/>
    </source>
</evidence>
<reference evidence="1" key="2">
    <citation type="journal article" date="2024" name="Plant">
        <title>Genomic evolution and insights into agronomic trait innovations of Sesamum species.</title>
        <authorList>
            <person name="Miao H."/>
            <person name="Wang L."/>
            <person name="Qu L."/>
            <person name="Liu H."/>
            <person name="Sun Y."/>
            <person name="Le M."/>
            <person name="Wang Q."/>
            <person name="Wei S."/>
            <person name="Zheng Y."/>
            <person name="Lin W."/>
            <person name="Duan Y."/>
            <person name="Cao H."/>
            <person name="Xiong S."/>
            <person name="Wang X."/>
            <person name="Wei L."/>
            <person name="Li C."/>
            <person name="Ma Q."/>
            <person name="Ju M."/>
            <person name="Zhao R."/>
            <person name="Li G."/>
            <person name="Mu C."/>
            <person name="Tian Q."/>
            <person name="Mei H."/>
            <person name="Zhang T."/>
            <person name="Gao T."/>
            <person name="Zhang H."/>
        </authorList>
    </citation>
    <scope>NUCLEOTIDE SEQUENCE</scope>
    <source>
        <strain evidence="1">K16</strain>
    </source>
</reference>
<evidence type="ECO:0000313" key="1">
    <source>
        <dbReference type="EMBL" id="KAK4394099.1"/>
    </source>
</evidence>
<gene>
    <name evidence="1" type="ORF">Sango_1880700</name>
</gene>
<evidence type="ECO:0000313" key="2">
    <source>
        <dbReference type="Proteomes" id="UP001289374"/>
    </source>
</evidence>
<name>A0AAE2BQJ9_9LAMI</name>
<keyword evidence="2" id="KW-1185">Reference proteome</keyword>
<accession>A0AAE2BQJ9</accession>
<dbReference type="EMBL" id="JACGWL010000010">
    <property type="protein sequence ID" value="KAK4394099.1"/>
    <property type="molecule type" value="Genomic_DNA"/>
</dbReference>
<dbReference type="Proteomes" id="UP001289374">
    <property type="component" value="Unassembled WGS sequence"/>
</dbReference>
<proteinExistence type="predicted"/>
<comment type="caution">
    <text evidence="1">The sequence shown here is derived from an EMBL/GenBank/DDBJ whole genome shotgun (WGS) entry which is preliminary data.</text>
</comment>
<reference evidence="1" key="1">
    <citation type="submission" date="2020-06" db="EMBL/GenBank/DDBJ databases">
        <authorList>
            <person name="Li T."/>
            <person name="Hu X."/>
            <person name="Zhang T."/>
            <person name="Song X."/>
            <person name="Zhang H."/>
            <person name="Dai N."/>
            <person name="Sheng W."/>
            <person name="Hou X."/>
            <person name="Wei L."/>
        </authorList>
    </citation>
    <scope>NUCLEOTIDE SEQUENCE</scope>
    <source>
        <strain evidence="1">K16</strain>
        <tissue evidence="1">Leaf</tissue>
    </source>
</reference>
<sequence length="217" mass="25058">MPLGCVQETLMKLYYNKVLMHSETDRHVEDFHKDLKALEERYMKLEEGPLDRVGHAQLENASTRRPHNTIFHLRDEEGVWQARQLDIQGISFAKVKQVIFGIFPFKSTKPDGMPPVFFQNFRSIGKLITDNVLLTFEMNHHLQSSQRSNGGYIAIKLDKSKAYDRVEWIFLRGVLLQLCFNHRGFLLSYPEHRTLEPTYRGSGGLADTKGIPFAFCG</sequence>
<protein>
    <recommendedName>
        <fullName evidence="3">Reverse transcriptase domain-containing protein</fullName>
    </recommendedName>
</protein>